<dbReference type="EMBL" id="NOWT01000018">
    <property type="protein sequence ID" value="OYD82851.1"/>
    <property type="molecule type" value="Genomic_DNA"/>
</dbReference>
<reference evidence="2 3" key="1">
    <citation type="submission" date="2017-07" db="EMBL/GenBank/DDBJ databases">
        <title>Whole genome sequence of Azospirillum brasilense 2A1, a potential biofertilizer strain.</title>
        <authorList>
            <person name="Fontana C.A."/>
            <person name="Toffoli L.M."/>
            <person name="Salazar S.M."/>
            <person name="Puglisi E."/>
            <person name="Pedraza R."/>
            <person name="Bassi D."/>
            <person name="Cocconcelli P.S."/>
        </authorList>
    </citation>
    <scope>NUCLEOTIDE SEQUENCE [LARGE SCALE GENOMIC DNA]</scope>
    <source>
        <strain evidence="2 3">2A1</strain>
        <plasmid evidence="2">unnamed</plasmid>
    </source>
</reference>
<geneLocation type="plasmid" evidence="2">
    <name>unnamed</name>
</geneLocation>
<evidence type="ECO:0000259" key="1">
    <source>
        <dbReference type="Pfam" id="PF09836"/>
    </source>
</evidence>
<sequence>MLRDLQAAMGRDLLRAGNSIPPGIEDGAIPASIRFAIHANNVVGSLAGALEAAFPATTRLLGGPTFQTEALAFVRRHPPRVPQLLAYGDQFPDHLARHMADRPWAADLARVEWAWNAAYFAADAPVLDIAALRALPDDRYPALRLVMHPSAHLLTCAFPVLELWDALRRGGDAPAAITAGTQHLLIVRPLLEVQAVTLGPGEATLLMALSAGADLAHAALAASAIEPGFGLQGTLLAHLQLGSFTAFTLPSKED</sequence>
<gene>
    <name evidence="2" type="ORF">CHT98_18320</name>
</gene>
<dbReference type="InterPro" id="IPR044922">
    <property type="entry name" value="DUF2063_N_sf"/>
</dbReference>
<proteinExistence type="predicted"/>
<dbReference type="Pfam" id="PF09836">
    <property type="entry name" value="DUF2063"/>
    <property type="match status" value="1"/>
</dbReference>
<name>A0A235HAJ5_AZOBR</name>
<organism evidence="2 3">
    <name type="scientific">Azospirillum brasilense</name>
    <dbReference type="NCBI Taxonomy" id="192"/>
    <lineage>
        <taxon>Bacteria</taxon>
        <taxon>Pseudomonadati</taxon>
        <taxon>Pseudomonadota</taxon>
        <taxon>Alphaproteobacteria</taxon>
        <taxon>Rhodospirillales</taxon>
        <taxon>Azospirillaceae</taxon>
        <taxon>Azospirillum</taxon>
    </lineage>
</organism>
<dbReference type="AlphaFoldDB" id="A0A235HAJ5"/>
<evidence type="ECO:0000313" key="3">
    <source>
        <dbReference type="Proteomes" id="UP000215367"/>
    </source>
</evidence>
<dbReference type="InterPro" id="IPR018640">
    <property type="entry name" value="DUF2063"/>
</dbReference>
<comment type="caution">
    <text evidence="2">The sequence shown here is derived from an EMBL/GenBank/DDBJ whole genome shotgun (WGS) entry which is preliminary data.</text>
</comment>
<dbReference type="Gene3D" id="1.10.150.690">
    <property type="entry name" value="DUF2063"/>
    <property type="match status" value="1"/>
</dbReference>
<evidence type="ECO:0000313" key="2">
    <source>
        <dbReference type="EMBL" id="OYD82851.1"/>
    </source>
</evidence>
<dbReference type="Proteomes" id="UP000215367">
    <property type="component" value="Unassembled WGS sequence"/>
</dbReference>
<dbReference type="RefSeq" id="WP_094304938.1">
    <property type="nucleotide sequence ID" value="NZ_NOWT01000018.1"/>
</dbReference>
<accession>A0A235HAJ5</accession>
<feature type="domain" description="Putative DNA-binding" evidence="1">
    <location>
        <begin position="5"/>
        <end position="95"/>
    </location>
</feature>
<keyword evidence="2" id="KW-0614">Plasmid</keyword>
<protein>
    <recommendedName>
        <fullName evidence="1">Putative DNA-binding domain-containing protein</fullName>
    </recommendedName>
</protein>